<evidence type="ECO:0000256" key="5">
    <source>
        <dbReference type="ARBA" id="ARBA00022679"/>
    </source>
</evidence>
<dbReference type="EMBL" id="CP099547">
    <property type="protein sequence ID" value="USR80193.1"/>
    <property type="molecule type" value="Genomic_DNA"/>
</dbReference>
<comment type="similarity">
    <text evidence="1 11">Belongs to the RNA polymerase subunit omega family.</text>
</comment>
<dbReference type="EC" id="2.7.7.6" evidence="2 11"/>
<dbReference type="PANTHER" id="PTHR34476">
    <property type="entry name" value="DNA-DIRECTED RNA POLYMERASE SUBUNIT OMEGA"/>
    <property type="match status" value="1"/>
</dbReference>
<name>A0ABY5AJ22_9ACTO</name>
<dbReference type="Pfam" id="PF01192">
    <property type="entry name" value="RNA_pol_Rpb6"/>
    <property type="match status" value="1"/>
</dbReference>
<dbReference type="SMART" id="SM01409">
    <property type="entry name" value="RNA_pol_Rpb6"/>
    <property type="match status" value="1"/>
</dbReference>
<evidence type="ECO:0000256" key="12">
    <source>
        <dbReference type="SAM" id="MobiDB-lite"/>
    </source>
</evidence>
<evidence type="ECO:0000256" key="4">
    <source>
        <dbReference type="ARBA" id="ARBA00022478"/>
    </source>
</evidence>
<evidence type="ECO:0000256" key="2">
    <source>
        <dbReference type="ARBA" id="ARBA00012418"/>
    </source>
</evidence>
<sequence>MLEEVDMSGTTANPEGITSPAIDDLLEKVDSKYTLAVFGAARARQINSYRQELNAGDGNITSIGPLVPSAPEDKPLSVALEEVAEDKLKFTRE</sequence>
<reference evidence="13" key="1">
    <citation type="submission" date="2022-06" db="EMBL/GenBank/DDBJ databases">
        <title>Complete Genome Sequence of Arcanobacterium pinnipediorum strain DSM 28752 isolated from a harbour seal.</title>
        <authorList>
            <person name="Borowiak M."/>
            <person name="Kreitlow A."/>
            <person name="Alssahen M."/>
            <person name="Malorny B."/>
            <person name="Laemmler C."/>
            <person name="Prenger-Berninghoff E."/>
            <person name="Siebert U."/>
            <person name="Ploetz M."/>
            <person name="Abdulmawjood A."/>
        </authorList>
    </citation>
    <scope>NUCLEOTIDE SEQUENCE</scope>
    <source>
        <strain evidence="13">DSM 28752</strain>
    </source>
</reference>
<dbReference type="PANTHER" id="PTHR34476:SF1">
    <property type="entry name" value="DNA-DIRECTED RNA POLYMERASE SUBUNIT OMEGA"/>
    <property type="match status" value="1"/>
</dbReference>
<keyword evidence="6 11" id="KW-0548">Nucleotidyltransferase</keyword>
<comment type="catalytic activity">
    <reaction evidence="10 11">
        <text>RNA(n) + a ribonucleoside 5'-triphosphate = RNA(n+1) + diphosphate</text>
        <dbReference type="Rhea" id="RHEA:21248"/>
        <dbReference type="Rhea" id="RHEA-COMP:14527"/>
        <dbReference type="Rhea" id="RHEA-COMP:17342"/>
        <dbReference type="ChEBI" id="CHEBI:33019"/>
        <dbReference type="ChEBI" id="CHEBI:61557"/>
        <dbReference type="ChEBI" id="CHEBI:140395"/>
        <dbReference type="EC" id="2.7.7.6"/>
    </reaction>
</comment>
<feature type="region of interest" description="Disordered" evidence="12">
    <location>
        <begin position="1"/>
        <end position="21"/>
    </location>
</feature>
<evidence type="ECO:0000313" key="14">
    <source>
        <dbReference type="Proteomes" id="UP001056109"/>
    </source>
</evidence>
<dbReference type="InterPro" id="IPR003716">
    <property type="entry name" value="DNA-dir_RNA_pol_omega"/>
</dbReference>
<keyword evidence="7 11" id="KW-0804">Transcription</keyword>
<protein>
    <recommendedName>
        <fullName evidence="3 11">DNA-directed RNA polymerase subunit omega</fullName>
        <shortName evidence="11">RNAP omega subunit</shortName>
        <ecNumber evidence="2 11">2.7.7.6</ecNumber>
    </recommendedName>
    <alternativeName>
        <fullName evidence="11">RNA polymerase omega subunit</fullName>
    </alternativeName>
    <alternativeName>
        <fullName evidence="9 11">Transcriptase subunit omega</fullName>
    </alternativeName>
</protein>
<gene>
    <name evidence="11 13" type="primary">rpoZ</name>
    <name evidence="13" type="ORF">NG665_04270</name>
</gene>
<keyword evidence="4 11" id="KW-0240">DNA-directed RNA polymerase</keyword>
<dbReference type="InterPro" id="IPR036161">
    <property type="entry name" value="RPB6/omega-like_sf"/>
</dbReference>
<evidence type="ECO:0000256" key="1">
    <source>
        <dbReference type="ARBA" id="ARBA00006711"/>
    </source>
</evidence>
<evidence type="ECO:0000256" key="8">
    <source>
        <dbReference type="ARBA" id="ARBA00025935"/>
    </source>
</evidence>
<dbReference type="NCBIfam" id="TIGR00690">
    <property type="entry name" value="rpoZ"/>
    <property type="match status" value="1"/>
</dbReference>
<evidence type="ECO:0000256" key="11">
    <source>
        <dbReference type="HAMAP-Rule" id="MF_00366"/>
    </source>
</evidence>
<dbReference type="GO" id="GO:0003899">
    <property type="term" value="F:DNA-directed RNA polymerase activity"/>
    <property type="evidence" value="ECO:0007669"/>
    <property type="project" value="UniProtKB-EC"/>
</dbReference>
<comment type="subunit">
    <text evidence="8 11">The RNAP catalytic core consists of 2 alpha, 1 beta, 1 beta' and 1 omega subunit. When a sigma factor is associated with the core the holoenzyme is formed, which can initiate transcription.</text>
</comment>
<dbReference type="HAMAP" id="MF_00366">
    <property type="entry name" value="RNApol_bact_RpoZ"/>
    <property type="match status" value="1"/>
</dbReference>
<evidence type="ECO:0000256" key="10">
    <source>
        <dbReference type="ARBA" id="ARBA00048552"/>
    </source>
</evidence>
<keyword evidence="14" id="KW-1185">Reference proteome</keyword>
<dbReference type="Proteomes" id="UP001056109">
    <property type="component" value="Chromosome"/>
</dbReference>
<proteinExistence type="inferred from homology"/>
<dbReference type="Gene3D" id="3.90.940.10">
    <property type="match status" value="1"/>
</dbReference>
<evidence type="ECO:0000313" key="13">
    <source>
        <dbReference type="EMBL" id="USR80193.1"/>
    </source>
</evidence>
<dbReference type="InterPro" id="IPR006110">
    <property type="entry name" value="Pol_omega/Rpo6/RPB6"/>
</dbReference>
<dbReference type="RefSeq" id="WP_252674043.1">
    <property type="nucleotide sequence ID" value="NZ_CP099547.1"/>
</dbReference>
<keyword evidence="5 11" id="KW-0808">Transferase</keyword>
<accession>A0ABY5AJ22</accession>
<evidence type="ECO:0000256" key="6">
    <source>
        <dbReference type="ARBA" id="ARBA00022695"/>
    </source>
</evidence>
<comment type="function">
    <text evidence="11">Promotes RNA polymerase assembly. Latches the N- and C-terminal regions of the beta' subunit thereby facilitating its interaction with the beta and alpha subunits.</text>
</comment>
<evidence type="ECO:0000256" key="9">
    <source>
        <dbReference type="ARBA" id="ARBA00029924"/>
    </source>
</evidence>
<evidence type="ECO:0000256" key="7">
    <source>
        <dbReference type="ARBA" id="ARBA00023163"/>
    </source>
</evidence>
<dbReference type="SUPFAM" id="SSF63562">
    <property type="entry name" value="RPB6/omega subunit-like"/>
    <property type="match status" value="1"/>
</dbReference>
<evidence type="ECO:0000256" key="3">
    <source>
        <dbReference type="ARBA" id="ARBA00013725"/>
    </source>
</evidence>
<dbReference type="GO" id="GO:0000428">
    <property type="term" value="C:DNA-directed RNA polymerase complex"/>
    <property type="evidence" value="ECO:0007669"/>
    <property type="project" value="UniProtKB-KW"/>
</dbReference>
<organism evidence="13 14">
    <name type="scientific">Arcanobacterium pinnipediorum</name>
    <dbReference type="NCBI Taxonomy" id="1503041"/>
    <lineage>
        <taxon>Bacteria</taxon>
        <taxon>Bacillati</taxon>
        <taxon>Actinomycetota</taxon>
        <taxon>Actinomycetes</taxon>
        <taxon>Actinomycetales</taxon>
        <taxon>Actinomycetaceae</taxon>
        <taxon>Arcanobacterium</taxon>
    </lineage>
</organism>